<keyword evidence="3 6" id="KW-1133">Transmembrane helix</keyword>
<feature type="region of interest" description="Disordered" evidence="5">
    <location>
        <begin position="265"/>
        <end position="290"/>
    </location>
</feature>
<dbReference type="EMBL" id="JBAMIC010000002">
    <property type="protein sequence ID" value="KAK7112014.1"/>
    <property type="molecule type" value="Genomic_DNA"/>
</dbReference>
<evidence type="ECO:0000256" key="5">
    <source>
        <dbReference type="SAM" id="MobiDB-lite"/>
    </source>
</evidence>
<dbReference type="PANTHER" id="PTHR10671:SF108">
    <property type="entry name" value="CLAUDIN FAMILY PROTEIN-RELATED"/>
    <property type="match status" value="1"/>
</dbReference>
<comment type="subcellular location">
    <subcellularLocation>
        <location evidence="1">Membrane</location>
        <topology evidence="1">Multi-pass membrane protein</topology>
    </subcellularLocation>
</comment>
<dbReference type="Proteomes" id="UP001374579">
    <property type="component" value="Unassembled WGS sequence"/>
</dbReference>
<dbReference type="InterPro" id="IPR050579">
    <property type="entry name" value="PMP-22/EMP/MP20-like"/>
</dbReference>
<proteinExistence type="predicted"/>
<protein>
    <submittedName>
        <fullName evidence="7">Uncharacterized protein</fullName>
    </submittedName>
</protein>
<feature type="region of interest" description="Disordered" evidence="5">
    <location>
        <begin position="180"/>
        <end position="211"/>
    </location>
</feature>
<accession>A0AAN9BVV0</accession>
<name>A0AAN9BVV0_9CAEN</name>
<dbReference type="Pfam" id="PF00822">
    <property type="entry name" value="PMP22_Claudin"/>
    <property type="match status" value="1"/>
</dbReference>
<evidence type="ECO:0000313" key="8">
    <source>
        <dbReference type="Proteomes" id="UP001374579"/>
    </source>
</evidence>
<feature type="transmembrane region" description="Helical" evidence="6">
    <location>
        <begin position="142"/>
        <end position="163"/>
    </location>
</feature>
<keyword evidence="4 6" id="KW-0472">Membrane</keyword>
<feature type="compositionally biased region" description="Pro residues" evidence="5">
    <location>
        <begin position="272"/>
        <end position="283"/>
    </location>
</feature>
<organism evidence="7 8">
    <name type="scientific">Littorina saxatilis</name>
    <dbReference type="NCBI Taxonomy" id="31220"/>
    <lineage>
        <taxon>Eukaryota</taxon>
        <taxon>Metazoa</taxon>
        <taxon>Spiralia</taxon>
        <taxon>Lophotrochozoa</taxon>
        <taxon>Mollusca</taxon>
        <taxon>Gastropoda</taxon>
        <taxon>Caenogastropoda</taxon>
        <taxon>Littorinimorpha</taxon>
        <taxon>Littorinoidea</taxon>
        <taxon>Littorinidae</taxon>
        <taxon>Littorina</taxon>
    </lineage>
</organism>
<dbReference type="AlphaFoldDB" id="A0AAN9BVV0"/>
<comment type="caution">
    <text evidence="7">The sequence shown here is derived from an EMBL/GenBank/DDBJ whole genome shotgun (WGS) entry which is preliminary data.</text>
</comment>
<dbReference type="Gene3D" id="1.20.140.150">
    <property type="match status" value="1"/>
</dbReference>
<sequence length="448" mass="49327">MDRYVWSQRSRAYLCGVVCLVLATVLYAVGHVAPYWVRADPSLNIGIWFLCPDNGSCFNHSFSSDEDYLKATRILQVLGLVGMVGAIGVAIFYNCRRKHLGSSFVLEVVITLSALLGLSGAMVYLGYSRESVEAFQSLHYDWAFYLNVAACILALVAALLIFIPKICCCNHDHNHHNDDTDAKSLQSSHMHGSSYLEGGRDREGTLPRRYPGDRNAGPYNLGFYGGGGPYLNGGFNDGRYVDWNGPASLVSGPYTAYYGKGQYVPSPLSQGPSPPPPQPPPQLPLEDYHSDREDPSLYVVNTLTPRPGLVQVLPRTPHTTNLTAYRRDVNELEPLPHTDAAASVSSHRPMRTASGNEADLGVVSSQSMPTRVDLVRRDAPAVRRLYEDGHPRYGGSMVTLPPLEILVPAGTATPPTNIMELTPFRLPRVVIRGHYDPVTRGYPEYMMM</sequence>
<feature type="transmembrane region" description="Helical" evidence="6">
    <location>
        <begin position="74"/>
        <end position="93"/>
    </location>
</feature>
<evidence type="ECO:0000256" key="6">
    <source>
        <dbReference type="SAM" id="Phobius"/>
    </source>
</evidence>
<evidence type="ECO:0000313" key="7">
    <source>
        <dbReference type="EMBL" id="KAK7112014.1"/>
    </source>
</evidence>
<feature type="transmembrane region" description="Helical" evidence="6">
    <location>
        <begin position="12"/>
        <end position="33"/>
    </location>
</feature>
<keyword evidence="2 6" id="KW-0812">Transmembrane</keyword>
<keyword evidence="8" id="KW-1185">Reference proteome</keyword>
<dbReference type="PANTHER" id="PTHR10671">
    <property type="entry name" value="EPITHELIAL MEMBRANE PROTEIN-RELATED"/>
    <property type="match status" value="1"/>
</dbReference>
<gene>
    <name evidence="7" type="ORF">V1264_011534</name>
</gene>
<feature type="transmembrane region" description="Helical" evidence="6">
    <location>
        <begin position="105"/>
        <end position="127"/>
    </location>
</feature>
<feature type="compositionally biased region" description="Basic and acidic residues" evidence="5">
    <location>
        <begin position="198"/>
        <end position="211"/>
    </location>
</feature>
<evidence type="ECO:0000256" key="3">
    <source>
        <dbReference type="ARBA" id="ARBA00022989"/>
    </source>
</evidence>
<evidence type="ECO:0000256" key="4">
    <source>
        <dbReference type="ARBA" id="ARBA00023136"/>
    </source>
</evidence>
<evidence type="ECO:0000256" key="2">
    <source>
        <dbReference type="ARBA" id="ARBA00022692"/>
    </source>
</evidence>
<reference evidence="7 8" key="1">
    <citation type="submission" date="2024-02" db="EMBL/GenBank/DDBJ databases">
        <title>Chromosome-scale genome assembly of the rough periwinkle Littorina saxatilis.</title>
        <authorList>
            <person name="De Jode A."/>
            <person name="Faria R."/>
            <person name="Formenti G."/>
            <person name="Sims Y."/>
            <person name="Smith T.P."/>
            <person name="Tracey A."/>
            <person name="Wood J.M.D."/>
            <person name="Zagrodzka Z.B."/>
            <person name="Johannesson K."/>
            <person name="Butlin R.K."/>
            <person name="Leder E.H."/>
        </authorList>
    </citation>
    <scope>NUCLEOTIDE SEQUENCE [LARGE SCALE GENOMIC DNA]</scope>
    <source>
        <strain evidence="7">Snail1</strain>
        <tissue evidence="7">Muscle</tissue>
    </source>
</reference>
<dbReference type="GO" id="GO:0005886">
    <property type="term" value="C:plasma membrane"/>
    <property type="evidence" value="ECO:0007669"/>
    <property type="project" value="TreeGrafter"/>
</dbReference>
<dbReference type="InterPro" id="IPR004031">
    <property type="entry name" value="PMP22/EMP/MP20/Claudin"/>
</dbReference>
<evidence type="ECO:0000256" key="1">
    <source>
        <dbReference type="ARBA" id="ARBA00004141"/>
    </source>
</evidence>